<proteinExistence type="predicted"/>
<name>A0A2S2DNM2_9BURK</name>
<keyword evidence="2" id="KW-1133">Transmembrane helix</keyword>
<keyword evidence="4" id="KW-1185">Reference proteome</keyword>
<evidence type="ECO:0000313" key="4">
    <source>
        <dbReference type="Proteomes" id="UP000245820"/>
    </source>
</evidence>
<reference evidence="3 4" key="1">
    <citation type="submission" date="2018-05" db="EMBL/GenBank/DDBJ databases">
        <title>Complete genome sequence of Massilia oculi sp. nov. CCUG 43427T (=DSM 26321T), the type strain of M. oculi, and comparison with genome sequences of other Massilia strains.</title>
        <authorList>
            <person name="Zhu B."/>
        </authorList>
    </citation>
    <scope>NUCLEOTIDE SEQUENCE [LARGE SCALE GENOMIC DNA]</scope>
    <source>
        <strain evidence="3 4">CCUG 43427</strain>
    </source>
</reference>
<dbReference type="EMBL" id="CP029343">
    <property type="protein sequence ID" value="AWL06985.1"/>
    <property type="molecule type" value="Genomic_DNA"/>
</dbReference>
<dbReference type="OrthoDB" id="9766107at2"/>
<feature type="transmembrane region" description="Helical" evidence="2">
    <location>
        <begin position="81"/>
        <end position="100"/>
    </location>
</feature>
<evidence type="ECO:0000256" key="1">
    <source>
        <dbReference type="SAM" id="MobiDB-lite"/>
    </source>
</evidence>
<dbReference type="RefSeq" id="WP_109347281.1">
    <property type="nucleotide sequence ID" value="NZ_CP029343.1"/>
</dbReference>
<evidence type="ECO:0000313" key="3">
    <source>
        <dbReference type="EMBL" id="AWL06985.1"/>
    </source>
</evidence>
<sequence>MSHQNSLPTLLAAAGQPPVKLRAPKLFNLRRDLFERADQRSNTCWDWYIQYAYAIYAMQGMVADQIEAFEKLWQLVGNGTLAAMVMVLIGALLAGHVTGLRSDPHDRAREEQHVQGGRAQALRGAR</sequence>
<keyword evidence="2" id="KW-0472">Membrane</keyword>
<dbReference type="KEGG" id="mtim:DIR46_22845"/>
<evidence type="ECO:0000256" key="2">
    <source>
        <dbReference type="SAM" id="Phobius"/>
    </source>
</evidence>
<organism evidence="3 4">
    <name type="scientific">Massilia oculi</name>
    <dbReference type="NCBI Taxonomy" id="945844"/>
    <lineage>
        <taxon>Bacteria</taxon>
        <taxon>Pseudomonadati</taxon>
        <taxon>Pseudomonadota</taxon>
        <taxon>Betaproteobacteria</taxon>
        <taxon>Burkholderiales</taxon>
        <taxon>Oxalobacteraceae</taxon>
        <taxon>Telluria group</taxon>
        <taxon>Massilia</taxon>
    </lineage>
</organism>
<gene>
    <name evidence="3" type="ORF">DIR46_22845</name>
</gene>
<keyword evidence="2" id="KW-0812">Transmembrane</keyword>
<dbReference type="Proteomes" id="UP000245820">
    <property type="component" value="Chromosome"/>
</dbReference>
<accession>A0A2S2DNM2</accession>
<dbReference type="AlphaFoldDB" id="A0A2S2DNM2"/>
<protein>
    <submittedName>
        <fullName evidence="3">Uncharacterized protein</fullName>
    </submittedName>
</protein>
<feature type="region of interest" description="Disordered" evidence="1">
    <location>
        <begin position="106"/>
        <end position="126"/>
    </location>
</feature>